<gene>
    <name evidence="3" type="ORF">AJO04nite_24800</name>
    <name evidence="2" type="ORF">CFH90_07315</name>
    <name evidence="7" type="ORF">DI542_11465</name>
    <name evidence="9" type="ORF">EGT73_15900</name>
    <name evidence="8" type="ORF">I6G67_08220</name>
    <name evidence="5" type="ORF">N5D11_06420</name>
    <name evidence="6" type="ORF">N5J46_13325</name>
    <name evidence="4" type="ORF">N7566_04815</name>
    <name evidence="10" type="ORF">NCTC10308_01101</name>
    <name evidence="11" type="ORF">QBJ73_16045</name>
</gene>
<evidence type="ECO:0000313" key="17">
    <source>
        <dbReference type="Proteomes" id="UP000595107"/>
    </source>
</evidence>
<evidence type="ECO:0000313" key="3">
    <source>
        <dbReference type="EMBL" id="GEK45222.1"/>
    </source>
</evidence>
<dbReference type="EMBL" id="CP022298">
    <property type="protein sequence ID" value="AZN63840.1"/>
    <property type="molecule type" value="Genomic_DNA"/>
</dbReference>
<evidence type="ECO:0000313" key="9">
    <source>
        <dbReference type="EMBL" id="RSE19062.1"/>
    </source>
</evidence>
<dbReference type="Proteomes" id="UP000276980">
    <property type="component" value="Chromosome"/>
</dbReference>
<proteinExistence type="predicted"/>
<protein>
    <submittedName>
        <fullName evidence="7">Uncharacterized protein</fullName>
    </submittedName>
</protein>
<dbReference type="AlphaFoldDB" id="A0A0W8H0D7"/>
<dbReference type="EMBL" id="JAOCDR010000009">
    <property type="protein sequence ID" value="MDH0655749.1"/>
    <property type="molecule type" value="Genomic_DNA"/>
</dbReference>
<organism evidence="7 12">
    <name type="scientific">Acinetobacter johnsonii</name>
    <dbReference type="NCBI Taxonomy" id="40214"/>
    <lineage>
        <taxon>Bacteria</taxon>
        <taxon>Pseudomonadati</taxon>
        <taxon>Pseudomonadota</taxon>
        <taxon>Gammaproteobacteria</taxon>
        <taxon>Moraxellales</taxon>
        <taxon>Moraxellaceae</taxon>
        <taxon>Acinetobacter</taxon>
    </lineage>
</organism>
<dbReference type="EMBL" id="JAOECG010000004">
    <property type="protein sequence ID" value="MDG9786315.1"/>
    <property type="molecule type" value="Genomic_DNA"/>
</dbReference>
<evidence type="ECO:0000313" key="7">
    <source>
        <dbReference type="EMBL" id="PZQ87889.1"/>
    </source>
</evidence>
<evidence type="ECO:0000313" key="4">
    <source>
        <dbReference type="EMBL" id="MDG9786315.1"/>
    </source>
</evidence>
<evidence type="ECO:0000313" key="5">
    <source>
        <dbReference type="EMBL" id="MDH0655749.1"/>
    </source>
</evidence>
<keyword evidence="1" id="KW-0472">Membrane</keyword>
<dbReference type="EMBL" id="BJUJ01000087">
    <property type="protein sequence ID" value="GEK45222.1"/>
    <property type="molecule type" value="Genomic_DNA"/>
</dbReference>
<dbReference type="Proteomes" id="UP000277537">
    <property type="component" value="Unassembled WGS sequence"/>
</dbReference>
<keyword evidence="1" id="KW-0812">Transmembrane</keyword>
<reference evidence="9 15" key="4">
    <citation type="submission" date="2018-10" db="EMBL/GenBank/DDBJ databases">
        <title>Transmission dynamics of multidrug resistant bacteria on intensive care unit surfaces.</title>
        <authorList>
            <person name="D'Souza A.W."/>
            <person name="Potter R.F."/>
            <person name="Wallace M."/>
            <person name="Shupe A."/>
            <person name="Patel S."/>
            <person name="Sun S."/>
            <person name="Gul D."/>
            <person name="Kwon J.H."/>
            <person name="Andleeb S."/>
            <person name="Burnham C.-A.D."/>
            <person name="Dantas G."/>
        </authorList>
    </citation>
    <scope>NUCLEOTIDE SEQUENCE [LARGE SCALE GENOMIC DNA]</scope>
    <source>
        <strain evidence="9 15">AJ_385</strain>
    </source>
</reference>
<reference evidence="11 18" key="8">
    <citation type="submission" date="2023-04" db="EMBL/GenBank/DDBJ databases">
        <title>Acinetobacter johnsonii isolate AYTCM encoding NDM-1, OXA-58 and PER-1.</title>
        <authorList>
            <person name="Tian C."/>
            <person name="Wang S."/>
            <person name="Fan X."/>
            <person name="Xia D."/>
        </authorList>
    </citation>
    <scope>NUCLEOTIDE SEQUENCE [LARGE SCALE GENOMIC DNA]</scope>
    <source>
        <strain evidence="11 18">AYTCM</strain>
    </source>
</reference>
<reference evidence="3 16" key="5">
    <citation type="submission" date="2019-07" db="EMBL/GenBank/DDBJ databases">
        <title>Whole genome shotgun sequence of Acinetobacter johnsonii NBRC 102197.</title>
        <authorList>
            <person name="Hosoyama A."/>
            <person name="Uohara A."/>
            <person name="Ohji S."/>
            <person name="Ichikawa N."/>
        </authorList>
    </citation>
    <scope>NUCLEOTIDE SEQUENCE [LARGE SCALE GENOMIC DNA]</scope>
    <source>
        <strain evidence="3 16">NBRC 102197</strain>
    </source>
</reference>
<dbReference type="EMBL" id="CP065666">
    <property type="protein sequence ID" value="QPS05408.1"/>
    <property type="molecule type" value="Genomic_DNA"/>
</dbReference>
<evidence type="ECO:0000256" key="1">
    <source>
        <dbReference type="SAM" id="Phobius"/>
    </source>
</evidence>
<dbReference type="Proteomes" id="UP000249282">
    <property type="component" value="Unassembled WGS sequence"/>
</dbReference>
<reference evidence="7 12" key="2">
    <citation type="submission" date="2017-11" db="EMBL/GenBank/DDBJ databases">
        <title>Infants hospitalized years apart are colonized by the same room-sourced microbial strains.</title>
        <authorList>
            <person name="Brooks B."/>
            <person name="Olm M.R."/>
            <person name="Firek B.A."/>
            <person name="Baker R."/>
            <person name="Thomas B.C."/>
            <person name="Morowitz M.J."/>
            <person name="Banfield J.F."/>
        </authorList>
    </citation>
    <scope>NUCLEOTIDE SEQUENCE [LARGE SCALE GENOMIC DNA]</scope>
    <source>
        <strain evidence="7">S2_003_000_R3_20</strain>
    </source>
</reference>
<accession>A0A0W8H0D7</accession>
<evidence type="ECO:0000313" key="16">
    <source>
        <dbReference type="Proteomes" id="UP000321274"/>
    </source>
</evidence>
<dbReference type="Proteomes" id="UP001244586">
    <property type="component" value="Chromosome"/>
</dbReference>
<dbReference type="EMBL" id="CP121776">
    <property type="protein sequence ID" value="WMG17852.1"/>
    <property type="molecule type" value="Genomic_DNA"/>
</dbReference>
<evidence type="ECO:0000313" key="18">
    <source>
        <dbReference type="Proteomes" id="UP001244586"/>
    </source>
</evidence>
<dbReference type="Proteomes" id="UP001162261">
    <property type="component" value="Unassembled WGS sequence"/>
</dbReference>
<name>A0A0W8H0D7_ACIJO</name>
<dbReference type="Proteomes" id="UP000595107">
    <property type="component" value="Chromosome"/>
</dbReference>
<dbReference type="Proteomes" id="UP001161099">
    <property type="component" value="Unassembled WGS sequence"/>
</dbReference>
<dbReference type="Proteomes" id="UP000321274">
    <property type="component" value="Unassembled WGS sequence"/>
</dbReference>
<evidence type="ECO:0000313" key="11">
    <source>
        <dbReference type="EMBL" id="WMG17852.1"/>
    </source>
</evidence>
<dbReference type="EMBL" id="QFQJ01000063">
    <property type="protein sequence ID" value="PZQ87889.1"/>
    <property type="molecule type" value="Genomic_DNA"/>
</dbReference>
<keyword evidence="18" id="KW-1185">Reference proteome</keyword>
<evidence type="ECO:0000313" key="6">
    <source>
        <dbReference type="EMBL" id="MDH2173387.1"/>
    </source>
</evidence>
<dbReference type="Proteomes" id="UP000254227">
    <property type="component" value="Unassembled WGS sequence"/>
</dbReference>
<dbReference type="EMBL" id="RHXE01000055">
    <property type="protein sequence ID" value="RSE19062.1"/>
    <property type="molecule type" value="Genomic_DNA"/>
</dbReference>
<keyword evidence="1" id="KW-1133">Transmembrane helix</keyword>
<evidence type="ECO:0000313" key="13">
    <source>
        <dbReference type="Proteomes" id="UP000254227"/>
    </source>
</evidence>
<evidence type="ECO:0000313" key="15">
    <source>
        <dbReference type="Proteomes" id="UP000277537"/>
    </source>
</evidence>
<reference evidence="4" key="7">
    <citation type="submission" date="2022-09" db="EMBL/GenBank/DDBJ databases">
        <title>Intensive care unit water sources are persistently colonized with multi-drug resistant bacteria and are the site of extensive horizontal gene transfer of antibiotic resistance genes.</title>
        <authorList>
            <person name="Diorio-Toth L."/>
        </authorList>
    </citation>
    <scope>NUCLEOTIDE SEQUENCE</scope>
    <source>
        <strain evidence="6">GD03649</strain>
        <strain evidence="5">GD03851</strain>
        <strain evidence="4">GD04065</strain>
    </source>
</reference>
<reference evidence="8 17" key="6">
    <citation type="submission" date="2020-12" db="EMBL/GenBank/DDBJ databases">
        <title>FDA dAtabase for Regulatory Grade micrObial Sequences (FDA-ARGOS): Supporting development and validation of Infectious Disease Dx tests.</title>
        <authorList>
            <person name="Sproer C."/>
            <person name="Gronow S."/>
            <person name="Severitt S."/>
            <person name="Schroder I."/>
            <person name="Tallon L."/>
            <person name="Sadzewicz L."/>
            <person name="Zhao X."/>
            <person name="Boylan J."/>
            <person name="Ott S."/>
            <person name="Bowen H."/>
            <person name="Vavikolanu K."/>
            <person name="Mehta A."/>
            <person name="Aluvathingal J."/>
            <person name="Nadendla S."/>
            <person name="Lowell S."/>
            <person name="Myers T."/>
            <person name="Yan Y."/>
            <person name="Sichtig H."/>
        </authorList>
    </citation>
    <scope>NUCLEOTIDE SEQUENCE [LARGE SCALE GENOMIC DNA]</scope>
    <source>
        <strain evidence="8 17">FDAARGOS_910</strain>
    </source>
</reference>
<sequence>MTNTLDGFDFDMPPTVSQIVALAQYHRTLLDEAVFHQEIHLGDFCLAQRKRVYDFTRQLDENQRADFYETYNGELRRIADDDPAHPADAENGVGAFAIMIALGVIALVLYFAVIRSIVG</sequence>
<dbReference type="EMBL" id="UFRV01000006">
    <property type="protein sequence ID" value="SUT93414.1"/>
    <property type="molecule type" value="Genomic_DNA"/>
</dbReference>
<dbReference type="EMBL" id="JAOCLH010000029">
    <property type="protein sequence ID" value="MDH2173387.1"/>
    <property type="molecule type" value="Genomic_DNA"/>
</dbReference>
<evidence type="ECO:0000313" key="12">
    <source>
        <dbReference type="Proteomes" id="UP000249282"/>
    </source>
</evidence>
<evidence type="ECO:0000313" key="10">
    <source>
        <dbReference type="EMBL" id="SUT93414.1"/>
    </source>
</evidence>
<feature type="transmembrane region" description="Helical" evidence="1">
    <location>
        <begin position="93"/>
        <end position="113"/>
    </location>
</feature>
<dbReference type="Proteomes" id="UP001157887">
    <property type="component" value="Unassembled WGS sequence"/>
</dbReference>
<dbReference type="RefSeq" id="WP_004697078.1">
    <property type="nucleotide sequence ID" value="NZ_BBTB01000071.1"/>
</dbReference>
<evidence type="ECO:0000313" key="2">
    <source>
        <dbReference type="EMBL" id="AZN63840.1"/>
    </source>
</evidence>
<evidence type="ECO:0000313" key="8">
    <source>
        <dbReference type="EMBL" id="QPS05408.1"/>
    </source>
</evidence>
<evidence type="ECO:0000313" key="14">
    <source>
        <dbReference type="Proteomes" id="UP000276980"/>
    </source>
</evidence>
<reference evidence="2 14" key="1">
    <citation type="submission" date="2017-06" db="EMBL/GenBank/DDBJ databases">
        <title>Complete Genome Sequence of the Carbazole-Degrading Bacterium Acinetobacter johnsonii IC001.</title>
        <authorList>
            <person name="Vejarano F."/>
            <person name="Suzuki-Minakuchi C."/>
            <person name="Ohtsubo Y."/>
            <person name="Tsuda M."/>
            <person name="Okada K."/>
            <person name="Nojiri H."/>
        </authorList>
    </citation>
    <scope>NUCLEOTIDE SEQUENCE [LARGE SCALE GENOMIC DNA]</scope>
    <source>
        <strain evidence="2 14">IC001</strain>
    </source>
</reference>
<reference evidence="10 13" key="3">
    <citation type="submission" date="2018-06" db="EMBL/GenBank/DDBJ databases">
        <authorList>
            <consortium name="Pathogen Informatics"/>
            <person name="Doyle S."/>
        </authorList>
    </citation>
    <scope>NUCLEOTIDE SEQUENCE [LARGE SCALE GENOMIC DNA]</scope>
    <source>
        <strain evidence="10 13">NCTC10308</strain>
    </source>
</reference>